<feature type="region of interest" description="Disordered" evidence="3">
    <location>
        <begin position="2005"/>
        <end position="2038"/>
    </location>
</feature>
<dbReference type="GeneID" id="117642241"/>
<feature type="region of interest" description="Disordered" evidence="3">
    <location>
        <begin position="1141"/>
        <end position="1226"/>
    </location>
</feature>
<feature type="compositionally biased region" description="Polar residues" evidence="3">
    <location>
        <begin position="374"/>
        <end position="404"/>
    </location>
</feature>
<dbReference type="Proteomes" id="UP000515158">
    <property type="component" value="Unplaced"/>
</dbReference>
<dbReference type="GO" id="GO:0080008">
    <property type="term" value="C:Cul4-RING E3 ubiquitin ligase complex"/>
    <property type="evidence" value="ECO:0007669"/>
    <property type="project" value="TreeGrafter"/>
</dbReference>
<dbReference type="InterPro" id="IPR052596">
    <property type="entry name" value="AMBRA1_autophagy"/>
</dbReference>
<evidence type="ECO:0000313" key="5">
    <source>
        <dbReference type="RefSeq" id="XP_034236092.1"/>
    </source>
</evidence>
<feature type="region of interest" description="Disordered" evidence="3">
    <location>
        <begin position="647"/>
        <end position="693"/>
    </location>
</feature>
<gene>
    <name evidence="5" type="primary">LOC117642241</name>
</gene>
<dbReference type="GO" id="GO:0000423">
    <property type="term" value="P:mitophagy"/>
    <property type="evidence" value="ECO:0007669"/>
    <property type="project" value="TreeGrafter"/>
</dbReference>
<feature type="region of interest" description="Disordered" evidence="3">
    <location>
        <begin position="1662"/>
        <end position="1699"/>
    </location>
</feature>
<evidence type="ECO:0000256" key="1">
    <source>
        <dbReference type="PROSITE-ProRule" id="PRU00221"/>
    </source>
</evidence>
<feature type="compositionally biased region" description="Pro residues" evidence="3">
    <location>
        <begin position="1245"/>
        <end position="1257"/>
    </location>
</feature>
<evidence type="ECO:0000313" key="4">
    <source>
        <dbReference type="Proteomes" id="UP000515158"/>
    </source>
</evidence>
<feature type="compositionally biased region" description="Polar residues" evidence="3">
    <location>
        <begin position="470"/>
        <end position="495"/>
    </location>
</feature>
<feature type="region of interest" description="Disordered" evidence="3">
    <location>
        <begin position="363"/>
        <end position="404"/>
    </location>
</feature>
<dbReference type="Pfam" id="PF00400">
    <property type="entry name" value="WD40"/>
    <property type="match status" value="1"/>
</dbReference>
<keyword evidence="4" id="KW-1185">Reference proteome</keyword>
<feature type="compositionally biased region" description="Low complexity" evidence="3">
    <location>
        <begin position="669"/>
        <end position="693"/>
    </location>
</feature>
<feature type="repeat" description="WD" evidence="1">
    <location>
        <begin position="113"/>
        <end position="155"/>
    </location>
</feature>
<dbReference type="RefSeq" id="XP_034236092.1">
    <property type="nucleotide sequence ID" value="XM_034380201.1"/>
</dbReference>
<feature type="region of interest" description="Disordered" evidence="3">
    <location>
        <begin position="1903"/>
        <end position="1974"/>
    </location>
</feature>
<protein>
    <submittedName>
        <fullName evidence="5">Uncharacterized protein LOC117642241 isoform X1</fullName>
    </submittedName>
</protein>
<feature type="region of interest" description="Disordered" evidence="3">
    <location>
        <begin position="300"/>
        <end position="340"/>
    </location>
</feature>
<feature type="compositionally biased region" description="Polar residues" evidence="3">
    <location>
        <begin position="1678"/>
        <end position="1699"/>
    </location>
</feature>
<feature type="region of interest" description="Disordered" evidence="3">
    <location>
        <begin position="229"/>
        <end position="276"/>
    </location>
</feature>
<feature type="compositionally biased region" description="Low complexity" evidence="3">
    <location>
        <begin position="307"/>
        <end position="331"/>
    </location>
</feature>
<feature type="compositionally biased region" description="Basic and acidic residues" evidence="3">
    <location>
        <begin position="1520"/>
        <end position="1532"/>
    </location>
</feature>
<feature type="compositionally biased region" description="Low complexity" evidence="3">
    <location>
        <begin position="1284"/>
        <end position="1301"/>
    </location>
</feature>
<dbReference type="PANTHER" id="PTHR22874">
    <property type="entry name" value="ACTIVATING MOLECULE IN BECN1-REGULATED AUTOPHAGY PROTEIN 1"/>
    <property type="match status" value="1"/>
</dbReference>
<feature type="compositionally biased region" description="Polar residues" evidence="3">
    <location>
        <begin position="839"/>
        <end position="855"/>
    </location>
</feature>
<dbReference type="InterPro" id="IPR036322">
    <property type="entry name" value="WD40_repeat_dom_sf"/>
</dbReference>
<keyword evidence="1" id="KW-0853">WD repeat</keyword>
<evidence type="ECO:0000256" key="2">
    <source>
        <dbReference type="SAM" id="Coils"/>
    </source>
</evidence>
<dbReference type="GO" id="GO:1990756">
    <property type="term" value="F:ubiquitin-like ligase-substrate adaptor activity"/>
    <property type="evidence" value="ECO:0007669"/>
    <property type="project" value="TreeGrafter"/>
</dbReference>
<reference evidence="5" key="1">
    <citation type="submission" date="2025-08" db="UniProtKB">
        <authorList>
            <consortium name="RefSeq"/>
        </authorList>
    </citation>
    <scope>IDENTIFICATION</scope>
    <source>
        <tissue evidence="5">Total insect</tissue>
    </source>
</reference>
<dbReference type="PROSITE" id="PS50294">
    <property type="entry name" value="WD_REPEATS_REGION"/>
    <property type="match status" value="1"/>
</dbReference>
<feature type="compositionally biased region" description="Low complexity" evidence="3">
    <location>
        <begin position="1874"/>
        <end position="1890"/>
    </location>
</feature>
<feature type="compositionally biased region" description="Low complexity" evidence="3">
    <location>
        <begin position="802"/>
        <end position="817"/>
    </location>
</feature>
<accession>A0A6P8YPR1</accession>
<dbReference type="OrthoDB" id="6363363at2759"/>
<feature type="region of interest" description="Disordered" evidence="3">
    <location>
        <begin position="1"/>
        <end position="22"/>
    </location>
</feature>
<dbReference type="GO" id="GO:0000045">
    <property type="term" value="P:autophagosome assembly"/>
    <property type="evidence" value="ECO:0007669"/>
    <property type="project" value="TreeGrafter"/>
</dbReference>
<feature type="coiled-coil region" evidence="2">
    <location>
        <begin position="2144"/>
        <end position="2190"/>
    </location>
</feature>
<sequence length="2456" mass="267248">MEESPSCKQDKTPVKMTPQYKEVSPNRNIPHAVAMREYGSSRCLNQLASEFRIAAEEKLILKAHKETKCDLPDFTRSTYLMVFSPDGKKMASSHGNHNVYVTDVKTGKNLNTLSGHPRTPWCIAFHPSSNQILASGCLGGQVRVWDLHGGSELWTVEGQTSIASLAFHPSDHLLVIASYNEILFWDWSQPEPFAKCSTLNEKEKIRYVAFDYSGSKLVTGIEIPKPVVSQWDRVGPGPAASRLGGHTGPRPSGQRPGFGPVFSRPSQSSGSGAVSGSGLGLGSGLGNGLGTGLGTGLSGLGSGLGGTSSRRSMSPPTLSSSQSSSAVTTPTVHRVSSSQLEGRIRQNVQLLQLLLDARRNAQNETISPRRPMNGESNTLDSNNSTRSINLNETGSTRNIGTSNSASNQLRSFMSESFQERRHVNPHSTWRSESILRGFGGERLNSSNPVGIRNLAANVPLPSAPCDSNRDPSTASSSNDIAVDVSSNTNQLTLNQSDSSVGSSSQRRVTNRQSRFMHLGGSPSLGPSSTATSMSPNFRSQNFTATSSQVSFTNGDLDVSNQINNLSEDIRQIFYILSEHIDDMQHCSVCLPRMSSSRLSHIRQLWAELRDQIRSLQSSIWENTTLASNAWQRSSFEAITEMLSHLTHEEGNSNANRPASPSSFQRENQSTSTSLQSNISLSSSPTNSLSTELSHLSSRNSGFSARRSVQSPFDGLINSSASRCTPRSILRGNVHRRPHHAGRMLYLRCQNAARRHGTTAGILRSQRPSGRSSQSTETEESISQSSSSNSEDQSLVPGRHLPSQSSESSQPYQTSSASEFDQTSEAETRSDRANVHSPPRDSTASGTNGLQINGRSGFQQSPLLKYRYFWGRRRNVASRPFRSSTSVRSPPQRVTPPRFFGGRRSDFEITLDTTSPPQSQQQPSRNTRANSQSSIRTSDNMLMRIFRSLRRAASLSGHLNQSQPSLNNDQSQNVTALPVPLEPSVPLATPPDTSSNQQTSTSPEHSGDGQSSGLRLWTQYSGPDGDVLHIRLPQMERMDSAVRERLLRIRSSGTMNVVQNGVMTEELARNLLRLHVHQQYQELQLRQHQARLRVRFHNLNSLRLTGHTQRDFSRRVARCSLCGGSVYIRHPPFFLRVRATTPAATPATTSSTPTSTSDTTPVSASSANQQSQPQVAQSPPVWRRWVSPTSSGPTSQTSPSRSPTRSPSQSPTPSSSPSSTPLLSSRSPPLFRLETQTERWSLLDPPVTPPTPPPPPPQLSQHTPQPAHPPLQPPLMQSVQAPRMSSVLSPPQLLLGLGTSPLGPLPSPPSSASPSPPSPTLSSLSPLSPSSPPLHPPPPPPLPPMVSAPLLSQVSTQTNPRPFGGDTSSNPPGISGHRIEYSSSSSLFWQVPASHLRLHSQQAGGPQARSRSSEDQPTFESTAVRASPATDLHIDPANLPSTSTGICFSSMMRTPVLSNSSSSDSETEDLEPIIRTNTTLSSPVGKVTEQKEEKRSDRGNCEAGPSRAHSKESHKPNGRSDALKRKREDDRRTPPKHKFIDTQASSDSDNTDTESPRSKTCVRENHQKCQVNNFQQENETTNIKLNSQTGAASENEADLVTPSREAESVTPSQEAELGAPSQEAENAPRQEASQQLPEPTFTRQLEAITGRLDHLMFLQRNALDPSQRNRDGESHDNSPLRNTGEPSHTAQESSRSSDAINVTSRLLTRLTHTLSRQIQMVQQIRGQQNSCNDHQESPIRPGATNISAQTAMINNTRRRGRVLLRLMADSLSTFSSHNGLPVDFQGNPAFEHVQNMSSAFWLLQGLYILLDLALELTDLLLTHFVSSYESNDPEEASVEASIPRPCVCWTSNSSANQAQSSQQSRIPVGSPHLWNPPSTQSGNNSTTTNSGRLNPLMIYETVNSQNRPSQPSSLNEATGSPSGGSLSPISSSPAPPPSSSSSSVLLSPSNLSPVPLVPSSLSPVPTSPALSSVSSVPPSFELPSVSIVPPSPAAISSVSPLSLVPPSPSPVLLSPSPPNSSSPSLTPASSSAASTPLTSSSQSSAIFTSQNIRPWLVNLHNVVASVRAPGSGRPPTPMEAHLRMRRRLQEEAASIVSRLPLMPIPPYTPLFNDSPAETVSGRISHTSRQSIEYLHQQIQIQQQERIQQAQQRQQRQQRLQQAQQQAQQQAVQQAARQLARQMHQLTEQQQQPPFYYEALDSVSTGVSRPGYMRLRTRLLPPPFLRQNQERPPISSDADMAAQQSLFFHYDYTRNIGHFVREPNFTGEEHRIHRIQLWDFSRGIIPDITKGDENLVVSECKIHNDASVDISSDGHLLVALLPTARPSGHPQILPTTPAQTIGVYSLVWESLGQLLYTTSIDQPAVSVALSPSSAYLLVGLATRRAMLMPNDQHALAQIFRLEGAKPGRPIGARGRLNLYRYIEPLSSAPVGINCIRWAPVSGQGIVYGTNNGTLVMLR</sequence>
<feature type="region of interest" description="Disordered" evidence="3">
    <location>
        <begin position="1857"/>
        <end position="1891"/>
    </location>
</feature>
<proteinExistence type="predicted"/>
<dbReference type="InterPro" id="IPR015943">
    <property type="entry name" value="WD40/YVTN_repeat-like_dom_sf"/>
</dbReference>
<feature type="compositionally biased region" description="Polar residues" evidence="3">
    <location>
        <begin position="924"/>
        <end position="939"/>
    </location>
</feature>
<dbReference type="InterPro" id="IPR001680">
    <property type="entry name" value="WD40_rpt"/>
</dbReference>
<feature type="compositionally biased region" description="Basic and acidic residues" evidence="3">
    <location>
        <begin position="1666"/>
        <end position="1677"/>
    </location>
</feature>
<feature type="region of interest" description="Disordered" evidence="3">
    <location>
        <begin position="460"/>
        <end position="509"/>
    </location>
</feature>
<feature type="compositionally biased region" description="Low complexity" evidence="3">
    <location>
        <begin position="651"/>
        <end position="662"/>
    </location>
</feature>
<feature type="compositionally biased region" description="Polar residues" evidence="3">
    <location>
        <begin position="1352"/>
        <end position="1371"/>
    </location>
</feature>
<dbReference type="Gene3D" id="2.130.10.10">
    <property type="entry name" value="YVTN repeat-like/Quinoprotein amine dehydrogenase"/>
    <property type="match status" value="1"/>
</dbReference>
<feature type="compositionally biased region" description="Low complexity" evidence="3">
    <location>
        <begin position="763"/>
        <end position="793"/>
    </location>
</feature>
<feature type="compositionally biased region" description="Polar residues" evidence="3">
    <location>
        <begin position="990"/>
        <end position="1017"/>
    </location>
</feature>
<keyword evidence="2" id="KW-0175">Coiled coil</keyword>
<feature type="compositionally biased region" description="Polar residues" evidence="3">
    <location>
        <begin position="1903"/>
        <end position="1918"/>
    </location>
</feature>
<dbReference type="SMART" id="SM00320">
    <property type="entry name" value="WD40"/>
    <property type="match status" value="4"/>
</dbReference>
<feature type="compositionally biased region" description="Pro residues" evidence="3">
    <location>
        <begin position="1328"/>
        <end position="1345"/>
    </location>
</feature>
<organism evidence="5">
    <name type="scientific">Thrips palmi</name>
    <name type="common">Melon thrips</name>
    <dbReference type="NCBI Taxonomy" id="161013"/>
    <lineage>
        <taxon>Eukaryota</taxon>
        <taxon>Metazoa</taxon>
        <taxon>Ecdysozoa</taxon>
        <taxon>Arthropoda</taxon>
        <taxon>Hexapoda</taxon>
        <taxon>Insecta</taxon>
        <taxon>Pterygota</taxon>
        <taxon>Neoptera</taxon>
        <taxon>Paraneoptera</taxon>
        <taxon>Thysanoptera</taxon>
        <taxon>Terebrantia</taxon>
        <taxon>Thripoidea</taxon>
        <taxon>Thripidae</taxon>
        <taxon>Thrips</taxon>
    </lineage>
</organism>
<dbReference type="SUPFAM" id="SSF50978">
    <property type="entry name" value="WD40 repeat-like"/>
    <property type="match status" value="1"/>
</dbReference>
<dbReference type="PROSITE" id="PS50082">
    <property type="entry name" value="WD_REPEATS_2"/>
    <property type="match status" value="1"/>
</dbReference>
<feature type="region of interest" description="Disordered" evidence="3">
    <location>
        <begin position="980"/>
        <end position="1017"/>
    </location>
</feature>
<feature type="compositionally biased region" description="Basic and acidic residues" evidence="3">
    <location>
        <begin position="1487"/>
        <end position="1499"/>
    </location>
</feature>
<feature type="region of interest" description="Disordered" evidence="3">
    <location>
        <begin position="1241"/>
        <end position="1378"/>
    </location>
</feature>
<dbReference type="InParanoid" id="A0A6P8YPR1"/>
<feature type="compositionally biased region" description="Low complexity" evidence="3">
    <location>
        <begin position="914"/>
        <end position="923"/>
    </location>
</feature>
<dbReference type="KEGG" id="tpal:117642241"/>
<feature type="compositionally biased region" description="Pro residues" evidence="3">
    <location>
        <begin position="1302"/>
        <end position="1318"/>
    </location>
</feature>
<feature type="compositionally biased region" description="Low complexity" evidence="3">
    <location>
        <begin position="1922"/>
        <end position="1931"/>
    </location>
</feature>
<feature type="region of interest" description="Disordered" evidence="3">
    <location>
        <begin position="755"/>
        <end position="855"/>
    </location>
</feature>
<name>A0A6P8YPR1_THRPL</name>
<dbReference type="SUPFAM" id="SSF50969">
    <property type="entry name" value="YVTN repeat-like/Quinoprotein amine dehydrogenase"/>
    <property type="match status" value="1"/>
</dbReference>
<feature type="compositionally biased region" description="Low complexity" evidence="3">
    <location>
        <begin position="1938"/>
        <end position="1974"/>
    </location>
</feature>
<feature type="compositionally biased region" description="Low complexity" evidence="3">
    <location>
        <begin position="2020"/>
        <end position="2038"/>
    </location>
</feature>
<feature type="compositionally biased region" description="Pro residues" evidence="3">
    <location>
        <begin position="2005"/>
        <end position="2019"/>
    </location>
</feature>
<dbReference type="PANTHER" id="PTHR22874:SF1">
    <property type="entry name" value="ACTIVATING MOLECULE IN BECN1-REGULATED AUTOPHAGY PROTEIN 1"/>
    <property type="match status" value="1"/>
</dbReference>
<feature type="region of interest" description="Disordered" evidence="3">
    <location>
        <begin position="1396"/>
        <end position="1564"/>
    </location>
</feature>
<feature type="region of interest" description="Disordered" evidence="3">
    <location>
        <begin position="1583"/>
        <end position="1638"/>
    </location>
</feature>
<dbReference type="InterPro" id="IPR011044">
    <property type="entry name" value="Quino_amine_DH_bsu"/>
</dbReference>
<evidence type="ECO:0000256" key="3">
    <source>
        <dbReference type="SAM" id="MobiDB-lite"/>
    </source>
</evidence>
<feature type="region of interest" description="Disordered" evidence="3">
    <location>
        <begin position="878"/>
        <end position="939"/>
    </location>
</feature>
<feature type="compositionally biased region" description="Basic and acidic residues" evidence="3">
    <location>
        <begin position="1553"/>
        <end position="1564"/>
    </location>
</feature>